<name>A0A804J3F0_MUSAM</name>
<keyword evidence="3" id="KW-1185">Reference proteome</keyword>
<organism evidence="2 3">
    <name type="scientific">Musa acuminata subsp. malaccensis</name>
    <name type="common">Wild banana</name>
    <name type="synonym">Musa malaccensis</name>
    <dbReference type="NCBI Taxonomy" id="214687"/>
    <lineage>
        <taxon>Eukaryota</taxon>
        <taxon>Viridiplantae</taxon>
        <taxon>Streptophyta</taxon>
        <taxon>Embryophyta</taxon>
        <taxon>Tracheophyta</taxon>
        <taxon>Spermatophyta</taxon>
        <taxon>Magnoliopsida</taxon>
        <taxon>Liliopsida</taxon>
        <taxon>Zingiberales</taxon>
        <taxon>Musaceae</taxon>
        <taxon>Musa</taxon>
    </lineage>
</organism>
<reference evidence="1" key="1">
    <citation type="submission" date="2021-03" db="EMBL/GenBank/DDBJ databases">
        <authorList>
            <consortium name="Genoscope - CEA"/>
            <person name="William W."/>
        </authorList>
    </citation>
    <scope>NUCLEOTIDE SEQUENCE</scope>
    <source>
        <strain evidence="1">Doubled-haploid Pahang</strain>
    </source>
</reference>
<accession>A0A804J3F0</accession>
<evidence type="ECO:0000313" key="1">
    <source>
        <dbReference type="EMBL" id="CAG1838225.1"/>
    </source>
</evidence>
<evidence type="ECO:0000313" key="2">
    <source>
        <dbReference type="EnsemblPlants" id="Ma05_p11750.1"/>
    </source>
</evidence>
<gene>
    <name evidence="1" type="ORF">GSMUA_264020.1</name>
</gene>
<dbReference type="EMBL" id="HG996470">
    <property type="protein sequence ID" value="CAG1838225.1"/>
    <property type="molecule type" value="Genomic_DNA"/>
</dbReference>
<dbReference type="EnsemblPlants" id="Ma05_t11750.1">
    <property type="protein sequence ID" value="Ma05_p11750.1"/>
    <property type="gene ID" value="Ma05_g11750"/>
</dbReference>
<dbReference type="AlphaFoldDB" id="A0A804J3F0"/>
<dbReference type="Gramene" id="Ma05_t11750.1">
    <property type="protein sequence ID" value="Ma05_p11750.1"/>
    <property type="gene ID" value="Ma05_g11750"/>
</dbReference>
<sequence length="58" mass="6842">MASYIDQLKAAVFALCLCNCLERELKRRVDKRSISTVLFRLHKWLSEVYKHAVDTKDE</sequence>
<proteinExistence type="predicted"/>
<evidence type="ECO:0000313" key="3">
    <source>
        <dbReference type="Proteomes" id="UP000012960"/>
    </source>
</evidence>
<protein>
    <submittedName>
        <fullName evidence="1">(wild Malaysian banana) hypothetical protein</fullName>
    </submittedName>
</protein>
<dbReference type="InParanoid" id="A0A804J3F0"/>
<reference evidence="2" key="2">
    <citation type="submission" date="2021-05" db="UniProtKB">
        <authorList>
            <consortium name="EnsemblPlants"/>
        </authorList>
    </citation>
    <scope>IDENTIFICATION</scope>
    <source>
        <strain evidence="2">subsp. malaccensis</strain>
    </source>
</reference>
<dbReference type="Proteomes" id="UP000012960">
    <property type="component" value="Unplaced"/>
</dbReference>